<evidence type="ECO:0000256" key="7">
    <source>
        <dbReference type="ARBA" id="ARBA00023146"/>
    </source>
</evidence>
<dbReference type="PANTHER" id="PTHR11956">
    <property type="entry name" value="ARGINYL-TRNA SYNTHETASE"/>
    <property type="match status" value="1"/>
</dbReference>
<dbReference type="Pfam" id="PF00750">
    <property type="entry name" value="tRNA-synt_1d"/>
    <property type="match status" value="1"/>
</dbReference>
<dbReference type="EMBL" id="JBFZPZ010000001">
    <property type="protein sequence ID" value="MEX9251263.1"/>
    <property type="molecule type" value="Genomic_DNA"/>
</dbReference>
<keyword evidence="4 9" id="KW-0547">Nucleotide-binding</keyword>
<dbReference type="RefSeq" id="WP_061709507.1">
    <property type="nucleotide sequence ID" value="NZ_CABKVX010000013.1"/>
</dbReference>
<evidence type="ECO:0000256" key="3">
    <source>
        <dbReference type="ARBA" id="ARBA00022598"/>
    </source>
</evidence>
<evidence type="ECO:0000256" key="1">
    <source>
        <dbReference type="ARBA" id="ARBA00005594"/>
    </source>
</evidence>
<feature type="short sequence motif" description="'HIGH' region" evidence="9">
    <location>
        <begin position="122"/>
        <end position="132"/>
    </location>
</feature>
<dbReference type="InterPro" id="IPR001278">
    <property type="entry name" value="Arg-tRNA-ligase"/>
</dbReference>
<dbReference type="InterPro" id="IPR005148">
    <property type="entry name" value="Arg-tRNA-synth_N"/>
</dbReference>
<comment type="subunit">
    <text evidence="9">Monomer.</text>
</comment>
<evidence type="ECO:0000256" key="2">
    <source>
        <dbReference type="ARBA" id="ARBA00022490"/>
    </source>
</evidence>
<comment type="subcellular location">
    <subcellularLocation>
        <location evidence="9">Cytoplasm</location>
    </subcellularLocation>
</comment>
<comment type="similarity">
    <text evidence="1 9 10">Belongs to the class-I aminoacyl-tRNA synthetase family.</text>
</comment>
<dbReference type="Pfam" id="PF03485">
    <property type="entry name" value="Arg_tRNA_synt_N"/>
    <property type="match status" value="1"/>
</dbReference>
<dbReference type="SUPFAM" id="SSF55190">
    <property type="entry name" value="Arginyl-tRNA synthetase (ArgRS), N-terminal 'additional' domain"/>
    <property type="match status" value="1"/>
</dbReference>
<dbReference type="SUPFAM" id="SSF47323">
    <property type="entry name" value="Anticodon-binding domain of a subclass of class I aminoacyl-tRNA synthetases"/>
    <property type="match status" value="1"/>
</dbReference>
<comment type="catalytic activity">
    <reaction evidence="8 9">
        <text>tRNA(Arg) + L-arginine + ATP = L-arginyl-tRNA(Arg) + AMP + diphosphate</text>
        <dbReference type="Rhea" id="RHEA:20301"/>
        <dbReference type="Rhea" id="RHEA-COMP:9658"/>
        <dbReference type="Rhea" id="RHEA-COMP:9673"/>
        <dbReference type="ChEBI" id="CHEBI:30616"/>
        <dbReference type="ChEBI" id="CHEBI:32682"/>
        <dbReference type="ChEBI" id="CHEBI:33019"/>
        <dbReference type="ChEBI" id="CHEBI:78442"/>
        <dbReference type="ChEBI" id="CHEBI:78513"/>
        <dbReference type="ChEBI" id="CHEBI:456215"/>
        <dbReference type="EC" id="6.1.1.19"/>
    </reaction>
</comment>
<evidence type="ECO:0000256" key="10">
    <source>
        <dbReference type="RuleBase" id="RU363038"/>
    </source>
</evidence>
<evidence type="ECO:0000259" key="12">
    <source>
        <dbReference type="SMART" id="SM01016"/>
    </source>
</evidence>
<feature type="domain" description="DALR anticodon binding" evidence="11">
    <location>
        <begin position="460"/>
        <end position="577"/>
    </location>
</feature>
<evidence type="ECO:0000256" key="6">
    <source>
        <dbReference type="ARBA" id="ARBA00022917"/>
    </source>
</evidence>
<keyword evidence="6 9" id="KW-0648">Protein biosynthesis</keyword>
<evidence type="ECO:0000256" key="9">
    <source>
        <dbReference type="HAMAP-Rule" id="MF_00123"/>
    </source>
</evidence>
<evidence type="ECO:0000313" key="14">
    <source>
        <dbReference type="Proteomes" id="UP001561463"/>
    </source>
</evidence>
<organism evidence="13 14">
    <name type="scientific">Pseudenterobacter timonensis</name>
    <dbReference type="NCBI Taxonomy" id="1755099"/>
    <lineage>
        <taxon>Bacteria</taxon>
        <taxon>Pseudomonadati</taxon>
        <taxon>Pseudomonadota</taxon>
        <taxon>Gammaproteobacteria</taxon>
        <taxon>Enterobacterales</taxon>
        <taxon>Enterobacteriaceae</taxon>
        <taxon>Pseudenterobacter</taxon>
    </lineage>
</organism>
<gene>
    <name evidence="9 13" type="primary">argS</name>
    <name evidence="13" type="ORF">AB7Z85_01860</name>
</gene>
<evidence type="ECO:0000313" key="13">
    <source>
        <dbReference type="EMBL" id="MEX9251263.1"/>
    </source>
</evidence>
<dbReference type="PRINTS" id="PR01038">
    <property type="entry name" value="TRNASYNTHARG"/>
</dbReference>
<comment type="caution">
    <text evidence="13">The sequence shown here is derived from an EMBL/GenBank/DDBJ whole genome shotgun (WGS) entry which is preliminary data.</text>
</comment>
<dbReference type="GO" id="GO:0004814">
    <property type="term" value="F:arginine-tRNA ligase activity"/>
    <property type="evidence" value="ECO:0007669"/>
    <property type="project" value="UniProtKB-EC"/>
</dbReference>
<dbReference type="InterPro" id="IPR001412">
    <property type="entry name" value="aa-tRNA-synth_I_CS"/>
</dbReference>
<keyword evidence="5 9" id="KW-0067">ATP-binding</keyword>
<dbReference type="InterPro" id="IPR036695">
    <property type="entry name" value="Arg-tRNA-synth_N_sf"/>
</dbReference>
<keyword evidence="2 9" id="KW-0963">Cytoplasm</keyword>
<dbReference type="HAMAP" id="MF_00123">
    <property type="entry name" value="Arg_tRNA_synth"/>
    <property type="match status" value="1"/>
</dbReference>
<dbReference type="CDD" id="cd07956">
    <property type="entry name" value="Anticodon_Ia_Arg"/>
    <property type="match status" value="1"/>
</dbReference>
<dbReference type="EC" id="6.1.1.19" evidence="9"/>
<name>A0ABV4A4W3_9ENTR</name>
<evidence type="ECO:0000256" key="8">
    <source>
        <dbReference type="ARBA" id="ARBA00049339"/>
    </source>
</evidence>
<dbReference type="Gene3D" id="1.10.730.10">
    <property type="entry name" value="Isoleucyl-tRNA Synthetase, Domain 1"/>
    <property type="match status" value="1"/>
</dbReference>
<dbReference type="InterPro" id="IPR009080">
    <property type="entry name" value="tRNAsynth_Ia_anticodon-bd"/>
</dbReference>
<evidence type="ECO:0000259" key="11">
    <source>
        <dbReference type="SMART" id="SM00836"/>
    </source>
</evidence>
<dbReference type="SUPFAM" id="SSF52374">
    <property type="entry name" value="Nucleotidylyl transferase"/>
    <property type="match status" value="1"/>
</dbReference>
<dbReference type="InterPro" id="IPR035684">
    <property type="entry name" value="ArgRS_core"/>
</dbReference>
<proteinExistence type="inferred from homology"/>
<evidence type="ECO:0000256" key="4">
    <source>
        <dbReference type="ARBA" id="ARBA00022741"/>
    </source>
</evidence>
<feature type="domain" description="Arginyl tRNA synthetase N-terminal" evidence="12">
    <location>
        <begin position="1"/>
        <end position="87"/>
    </location>
</feature>
<dbReference type="Gene3D" id="3.30.1360.70">
    <property type="entry name" value="Arginyl tRNA synthetase N-terminal domain"/>
    <property type="match status" value="1"/>
</dbReference>
<dbReference type="SMART" id="SM01016">
    <property type="entry name" value="Arg_tRNA_synt_N"/>
    <property type="match status" value="1"/>
</dbReference>
<dbReference type="Pfam" id="PF05746">
    <property type="entry name" value="DALR_1"/>
    <property type="match status" value="1"/>
</dbReference>
<keyword evidence="3 9" id="KW-0436">Ligase</keyword>
<dbReference type="PROSITE" id="PS00178">
    <property type="entry name" value="AA_TRNA_LIGASE_I"/>
    <property type="match status" value="1"/>
</dbReference>
<dbReference type="PANTHER" id="PTHR11956:SF5">
    <property type="entry name" value="ARGININE--TRNA LIGASE, CYTOPLASMIC"/>
    <property type="match status" value="1"/>
</dbReference>
<dbReference type="SMART" id="SM00836">
    <property type="entry name" value="DALR_1"/>
    <property type="match status" value="1"/>
</dbReference>
<dbReference type="InterPro" id="IPR008909">
    <property type="entry name" value="DALR_anticod-bd"/>
</dbReference>
<dbReference type="Gene3D" id="3.40.50.620">
    <property type="entry name" value="HUPs"/>
    <property type="match status" value="1"/>
</dbReference>
<keyword evidence="14" id="KW-1185">Reference proteome</keyword>
<keyword evidence="7 9" id="KW-0030">Aminoacyl-tRNA synthetase</keyword>
<accession>A0ABV4A4W3</accession>
<dbReference type="NCBIfam" id="TIGR00456">
    <property type="entry name" value="argS"/>
    <property type="match status" value="1"/>
</dbReference>
<dbReference type="InterPro" id="IPR014729">
    <property type="entry name" value="Rossmann-like_a/b/a_fold"/>
</dbReference>
<sequence>MNIQSLLSEKVSQALIAAGAPADCEPQVRQSAKVQFGDYQANGVMAVAKKLGMPPRQLAEQVLSHLDLAGIASKTEIAGPGFINIFLDPAFLAQNVEAALKSDRLGVSQPDAQTVVVDYSAPNVAKEMHVGHLRSTIIGDAAVRTLEFLGHKVIRANHVGDWGTQFGMLIAYLEKQQQENAGEMALADLEGFYREAKKHYDEDEAFAERARSYVVKLQGGDTYFLEMWRKLVDITMSQNQITYDRLNVTLTRDDVMGESLYNPMLPGIVADLKAKGLAVESDGATVVFLDEFKNKEGEPMGVIIQKKDGGYLYTTTDIACAKYRYETLHADRVLYYIDSRQHQHLMQAWTIVRKAGYVPDSVPLEHHMFGMMLGKDGKPFKTRAGGTVKLADLLDEALERARRLVAEKNPDMPADELEKLANAVGIGAVKYADLSKNRTTDYIFDWDNMLAFEGNTAPYMQYAYTRVLSVFRKANIDESVLANAAVLLNEDREAQLAARLLQFEETLSIVARDGTPHVMCAYLYDVAGLFSGFYEHCPILSAESEAVRNSRLKLAQLTAKTLKLGLDTLGIETVERM</sequence>
<dbReference type="Proteomes" id="UP001561463">
    <property type="component" value="Unassembled WGS sequence"/>
</dbReference>
<evidence type="ECO:0000256" key="5">
    <source>
        <dbReference type="ARBA" id="ARBA00022840"/>
    </source>
</evidence>
<dbReference type="CDD" id="cd00671">
    <property type="entry name" value="ArgRS_core"/>
    <property type="match status" value="1"/>
</dbReference>
<protein>
    <recommendedName>
        <fullName evidence="9">Arginine--tRNA ligase</fullName>
        <ecNumber evidence="9">6.1.1.19</ecNumber>
    </recommendedName>
    <alternativeName>
        <fullName evidence="9">Arginyl-tRNA synthetase</fullName>
        <shortName evidence="9">ArgRS</shortName>
    </alternativeName>
</protein>
<reference evidence="13 14" key="1">
    <citation type="submission" date="2024-03" db="EMBL/GenBank/DDBJ databases">
        <title>Role of Flies in the Dissemination of Carbapenem-Resistant Enterobacteriaceae (CRE): An Epidemiological and Genomic Study in China.</title>
        <authorList>
            <person name="Chen K."/>
            <person name="Zhang R."/>
            <person name="Chen S."/>
        </authorList>
    </citation>
    <scope>NUCLEOTIDE SEQUENCE [LARGE SCALE GENOMIC DNA]</scope>
    <source>
        <strain evidence="14">fly-313</strain>
    </source>
</reference>